<accession>A0A1Y1W1Z2</accession>
<dbReference type="PROSITE" id="PS51257">
    <property type="entry name" value="PROKAR_LIPOPROTEIN"/>
    <property type="match status" value="1"/>
</dbReference>
<reference evidence="6 7" key="1">
    <citation type="submission" date="2016-07" db="EMBL/GenBank/DDBJ databases">
        <title>Pervasive Adenine N6-methylation of Active Genes in Fungi.</title>
        <authorList>
            <consortium name="DOE Joint Genome Institute"/>
            <person name="Mondo S.J."/>
            <person name="Dannebaum R.O."/>
            <person name="Kuo R.C."/>
            <person name="Labutti K."/>
            <person name="Haridas S."/>
            <person name="Kuo A."/>
            <person name="Salamov A."/>
            <person name="Ahrendt S.R."/>
            <person name="Lipzen A."/>
            <person name="Sullivan W."/>
            <person name="Andreopoulos W.B."/>
            <person name="Clum A."/>
            <person name="Lindquist E."/>
            <person name="Daum C."/>
            <person name="Ramamoorthy G.K."/>
            <person name="Gryganskyi A."/>
            <person name="Culley D."/>
            <person name="Magnuson J.K."/>
            <person name="James T.Y."/>
            <person name="O'Malley M.A."/>
            <person name="Stajich J.E."/>
            <person name="Spatafora J.W."/>
            <person name="Visel A."/>
            <person name="Grigoriev I.V."/>
        </authorList>
    </citation>
    <scope>NUCLEOTIDE SEQUENCE [LARGE SCALE GENOMIC DNA]</scope>
    <source>
        <strain evidence="6 7">ATCC 12442</strain>
    </source>
</reference>
<dbReference type="PROSITE" id="PS51762">
    <property type="entry name" value="GH16_2"/>
    <property type="match status" value="1"/>
</dbReference>
<comment type="caution">
    <text evidence="6">The sequence shown here is derived from an EMBL/GenBank/DDBJ whole genome shotgun (WGS) entry which is preliminary data.</text>
</comment>
<keyword evidence="7" id="KW-1185">Reference proteome</keyword>
<dbReference type="Pfam" id="PF00722">
    <property type="entry name" value="Glyco_hydro_16"/>
    <property type="match status" value="1"/>
</dbReference>
<feature type="compositionally biased region" description="Polar residues" evidence="3">
    <location>
        <begin position="260"/>
        <end position="272"/>
    </location>
</feature>
<dbReference type="InterPro" id="IPR000757">
    <property type="entry name" value="Beta-glucanase-like"/>
</dbReference>
<dbReference type="STRING" id="61395.A0A1Y1W1Z2"/>
<dbReference type="EMBL" id="MCFD01000012">
    <property type="protein sequence ID" value="ORX67563.1"/>
    <property type="molecule type" value="Genomic_DNA"/>
</dbReference>
<dbReference type="GO" id="GO:0030246">
    <property type="term" value="F:carbohydrate binding"/>
    <property type="evidence" value="ECO:0007669"/>
    <property type="project" value="UniProtKB-KW"/>
</dbReference>
<keyword evidence="4" id="KW-0732">Signal</keyword>
<dbReference type="GeneID" id="63804916"/>
<feature type="compositionally biased region" description="Low complexity" evidence="3">
    <location>
        <begin position="273"/>
        <end position="286"/>
    </location>
</feature>
<dbReference type="InterPro" id="IPR044791">
    <property type="entry name" value="Beta-glucanase/XTH"/>
</dbReference>
<gene>
    <name evidence="6" type="ORF">DL89DRAFT_269362</name>
</gene>
<keyword evidence="6" id="KW-0430">Lectin</keyword>
<sequence>MRICALQLVAASVFFSHALAACSGLNAKDTGACQYDGNPAHASFVSELTPDRASADSARLALSLQKSKPSNTVFDGTTVYSTSWIQYGSITATIQSGSTAPGVVTSMQLQDDSGGSISLDFAGSTTNRVQANYYVDGQVDLGNPVSSVVSSDPVSNYNEYRILWQPDSISWYVNGAVIRTVHRADTWAEGLRKFTFPQKAARLSFSIWDASGSTNPYLTTAWAGSIPSSKAGAQFTAYIKSVSIKCYSNSTSTSTSSSSLGNTGHQNSNHKQSSANASSVVPASASDSDDDDLSDFGRGDSNSSLENQSSSGSSRKDGIDQISAYLERNVNSSAAASHVQGFSVISTAAAVILATAISSI</sequence>
<feature type="domain" description="GH16" evidence="5">
    <location>
        <begin position="33"/>
        <end position="247"/>
    </location>
</feature>
<evidence type="ECO:0000256" key="1">
    <source>
        <dbReference type="ARBA" id="ARBA00022801"/>
    </source>
</evidence>
<feature type="region of interest" description="Disordered" evidence="3">
    <location>
        <begin position="255"/>
        <end position="317"/>
    </location>
</feature>
<feature type="compositionally biased region" description="Low complexity" evidence="3">
    <location>
        <begin position="301"/>
        <end position="313"/>
    </location>
</feature>
<evidence type="ECO:0000313" key="7">
    <source>
        <dbReference type="Proteomes" id="UP000193922"/>
    </source>
</evidence>
<evidence type="ECO:0000313" key="6">
    <source>
        <dbReference type="EMBL" id="ORX67563.1"/>
    </source>
</evidence>
<proteinExistence type="predicted"/>
<feature type="signal peptide" evidence="4">
    <location>
        <begin position="1"/>
        <end position="20"/>
    </location>
</feature>
<name>A0A1Y1W1Z2_9FUNG</name>
<organism evidence="6 7">
    <name type="scientific">Linderina pennispora</name>
    <dbReference type="NCBI Taxonomy" id="61395"/>
    <lineage>
        <taxon>Eukaryota</taxon>
        <taxon>Fungi</taxon>
        <taxon>Fungi incertae sedis</taxon>
        <taxon>Zoopagomycota</taxon>
        <taxon>Kickxellomycotina</taxon>
        <taxon>Kickxellomycetes</taxon>
        <taxon>Kickxellales</taxon>
        <taxon>Kickxellaceae</taxon>
        <taxon>Linderina</taxon>
    </lineage>
</organism>
<dbReference type="OrthoDB" id="4781at2759"/>
<dbReference type="SUPFAM" id="SSF49899">
    <property type="entry name" value="Concanavalin A-like lectins/glucanases"/>
    <property type="match status" value="1"/>
</dbReference>
<evidence type="ECO:0000256" key="4">
    <source>
        <dbReference type="SAM" id="SignalP"/>
    </source>
</evidence>
<evidence type="ECO:0000256" key="3">
    <source>
        <dbReference type="SAM" id="MobiDB-lite"/>
    </source>
</evidence>
<evidence type="ECO:0000256" key="2">
    <source>
        <dbReference type="ARBA" id="ARBA00023295"/>
    </source>
</evidence>
<dbReference type="Proteomes" id="UP000193922">
    <property type="component" value="Unassembled WGS sequence"/>
</dbReference>
<protein>
    <submittedName>
        <fullName evidence="6">Concanavalin A-like lectin/glucanase</fullName>
    </submittedName>
</protein>
<dbReference type="RefSeq" id="XP_040741450.1">
    <property type="nucleotide sequence ID" value="XM_040888268.1"/>
</dbReference>
<dbReference type="GO" id="GO:0005975">
    <property type="term" value="P:carbohydrate metabolic process"/>
    <property type="evidence" value="ECO:0007669"/>
    <property type="project" value="InterPro"/>
</dbReference>
<feature type="chain" id="PRO_5012259961" evidence="4">
    <location>
        <begin position="21"/>
        <end position="360"/>
    </location>
</feature>
<dbReference type="GO" id="GO:0004553">
    <property type="term" value="F:hydrolase activity, hydrolyzing O-glycosyl compounds"/>
    <property type="evidence" value="ECO:0007669"/>
    <property type="project" value="InterPro"/>
</dbReference>
<keyword evidence="1" id="KW-0378">Hydrolase</keyword>
<evidence type="ECO:0000259" key="5">
    <source>
        <dbReference type="PROSITE" id="PS51762"/>
    </source>
</evidence>
<dbReference type="PANTHER" id="PTHR31062">
    <property type="entry name" value="XYLOGLUCAN ENDOTRANSGLUCOSYLASE/HYDROLASE PROTEIN 8-RELATED"/>
    <property type="match status" value="1"/>
</dbReference>
<dbReference type="Gene3D" id="2.60.120.200">
    <property type="match status" value="1"/>
</dbReference>
<dbReference type="AlphaFoldDB" id="A0A1Y1W1Z2"/>
<keyword evidence="2" id="KW-0326">Glycosidase</keyword>
<dbReference type="InterPro" id="IPR013320">
    <property type="entry name" value="ConA-like_dom_sf"/>
</dbReference>